<reference evidence="3 5" key="1">
    <citation type="submission" date="2016-03" db="EMBL/GenBank/DDBJ databases">
        <title>Draft genome sequence of the Vibrio tubiashii subs. europaeus.</title>
        <authorList>
            <person name="Spinard E."/>
            <person name="Dubert J."/>
            <person name="Nelson D.R."/>
            <person name="Barja J.L."/>
        </authorList>
    </citation>
    <scope>NUCLEOTIDE SEQUENCE [LARGE SCALE GENOMIC DNA]</scope>
    <source>
        <strain evidence="5">PP-638</strain>
        <strain evidence="3">PP2-638</strain>
    </source>
</reference>
<dbReference type="EMBL" id="CP053541">
    <property type="protein sequence ID" value="QJY36159.1"/>
    <property type="molecule type" value="Genomic_DNA"/>
</dbReference>
<dbReference type="EMBL" id="LUAX01000001">
    <property type="protein sequence ID" value="OAN00354.1"/>
    <property type="molecule type" value="Genomic_DNA"/>
</dbReference>
<feature type="signal peptide" evidence="1">
    <location>
        <begin position="1"/>
        <end position="18"/>
    </location>
</feature>
<dbReference type="AlphaFoldDB" id="A0A178JDW2"/>
<sequence>MKSINIFLLFLLSLPAVADDAESNPLAQKLKVIILKQISNQDLHGYCDLFIEMIHQDSVAIVKRVSSTGDYQLCKPSIKSLRIGQRFTYVVPEKYIRLHIEN</sequence>
<gene>
    <name evidence="3" type="ORF">AZ468_04305</name>
    <name evidence="4" type="ORF">HOO69_05825</name>
    <name evidence="2" type="ORF">OPW20_22245</name>
</gene>
<reference evidence="2" key="3">
    <citation type="submission" date="2022-11" db="EMBL/GenBank/DDBJ databases">
        <title>Role of the vibriolysin VemA secreted by the emergent pathogen Vibrio europaeus in the colonization of Manila clam mucus.</title>
        <authorList>
            <person name="Martinez C."/>
            <person name="Rodriguez S."/>
            <person name="Vences A."/>
            <person name="Barja J.L."/>
            <person name="Toranzo A.E."/>
            <person name="Dubert J."/>
        </authorList>
    </citation>
    <scope>NUCLEOTIDE SEQUENCE</scope>
    <source>
        <strain evidence="2">3454</strain>
    </source>
</reference>
<organism evidence="3 5">
    <name type="scientific">Vibrio europaeus</name>
    <dbReference type="NCBI Taxonomy" id="300876"/>
    <lineage>
        <taxon>Bacteria</taxon>
        <taxon>Pseudomonadati</taxon>
        <taxon>Pseudomonadota</taxon>
        <taxon>Gammaproteobacteria</taxon>
        <taxon>Vibrionales</taxon>
        <taxon>Vibrionaceae</taxon>
        <taxon>Vibrio</taxon>
        <taxon>Vibrio oreintalis group</taxon>
    </lineage>
</organism>
<dbReference type="RefSeq" id="WP_069666290.1">
    <property type="nucleotide sequence ID" value="NZ_CP053541.1"/>
</dbReference>
<evidence type="ECO:0000313" key="3">
    <source>
        <dbReference type="EMBL" id="OAN00354.1"/>
    </source>
</evidence>
<reference evidence="4 6" key="2">
    <citation type="submission" date="2020-05" db="EMBL/GenBank/DDBJ databases">
        <title>First description outside Europe of the emergent pathogen for shellfish aquaculture Vibrio europaeus.</title>
        <authorList>
            <person name="Dubert J."/>
            <person name="Rojas R."/>
        </authorList>
    </citation>
    <scope>NUCLEOTIDE SEQUENCE [LARGE SCALE GENOMIC DNA]</scope>
    <source>
        <strain evidence="4 6">NPI-1</strain>
    </source>
</reference>
<keyword evidence="7" id="KW-1185">Reference proteome</keyword>
<evidence type="ECO:0000256" key="1">
    <source>
        <dbReference type="SAM" id="SignalP"/>
    </source>
</evidence>
<dbReference type="Proteomes" id="UP000501443">
    <property type="component" value="Chromosome 1"/>
</dbReference>
<dbReference type="OrthoDB" id="5906338at2"/>
<feature type="chain" id="PRO_5044550689" evidence="1">
    <location>
        <begin position="19"/>
        <end position="102"/>
    </location>
</feature>
<dbReference type="Proteomes" id="UP001150001">
    <property type="component" value="Unassembled WGS sequence"/>
</dbReference>
<dbReference type="GeneID" id="78074906"/>
<evidence type="ECO:0000313" key="2">
    <source>
        <dbReference type="EMBL" id="MDC5742781.1"/>
    </source>
</evidence>
<proteinExistence type="predicted"/>
<dbReference type="Proteomes" id="UP000094761">
    <property type="component" value="Unassembled WGS sequence"/>
</dbReference>
<dbReference type="EMBL" id="JAPFIT010000030">
    <property type="protein sequence ID" value="MDC5742781.1"/>
    <property type="molecule type" value="Genomic_DNA"/>
</dbReference>
<accession>A0A178JDW2</accession>
<protein>
    <submittedName>
        <fullName evidence="3">Uncharacterized protein</fullName>
    </submittedName>
</protein>
<evidence type="ECO:0000313" key="4">
    <source>
        <dbReference type="EMBL" id="QJY36159.1"/>
    </source>
</evidence>
<evidence type="ECO:0000313" key="5">
    <source>
        <dbReference type="Proteomes" id="UP000094761"/>
    </source>
</evidence>
<name>A0A178JDW2_9VIBR</name>
<evidence type="ECO:0000313" key="7">
    <source>
        <dbReference type="Proteomes" id="UP001150001"/>
    </source>
</evidence>
<evidence type="ECO:0000313" key="6">
    <source>
        <dbReference type="Proteomes" id="UP000501443"/>
    </source>
</evidence>
<keyword evidence="1" id="KW-0732">Signal</keyword>